<dbReference type="InterPro" id="IPR025148">
    <property type="entry name" value="AtzG-like"/>
</dbReference>
<dbReference type="EMBL" id="CP106881">
    <property type="protein sequence ID" value="UYG52653.1"/>
    <property type="molecule type" value="Genomic_DNA"/>
</dbReference>
<keyword evidence="2" id="KW-1185">Reference proteome</keyword>
<protein>
    <submittedName>
        <fullName evidence="1">DUF4089 domain-containing protein</fullName>
    </submittedName>
</protein>
<proteinExistence type="predicted"/>
<evidence type="ECO:0000313" key="1">
    <source>
        <dbReference type="EMBL" id="UYG52653.1"/>
    </source>
</evidence>
<dbReference type="Pfam" id="PF13318">
    <property type="entry name" value="AtzG-like"/>
    <property type="match status" value="1"/>
</dbReference>
<organism evidence="1 2">
    <name type="scientific">Comamonas endophytica</name>
    <dbReference type="NCBI Taxonomy" id="2949090"/>
    <lineage>
        <taxon>Bacteria</taxon>
        <taxon>Pseudomonadati</taxon>
        <taxon>Pseudomonadota</taxon>
        <taxon>Betaproteobacteria</taxon>
        <taxon>Burkholderiales</taxon>
        <taxon>Comamonadaceae</taxon>
        <taxon>Comamonas</taxon>
    </lineage>
</organism>
<reference evidence="1" key="1">
    <citation type="submission" date="2022-09" db="EMBL/GenBank/DDBJ databases">
        <title>The complete genome of Acidovorax sp. 5MLIR.</title>
        <authorList>
            <person name="Liu L."/>
            <person name="Yue J."/>
            <person name="Yang F."/>
            <person name="Yuan J."/>
            <person name="Li L."/>
        </authorList>
    </citation>
    <scope>NUCLEOTIDE SEQUENCE</scope>
    <source>
        <strain evidence="1">5MLIR</strain>
    </source>
</reference>
<accession>A0ABY6GCL2</accession>
<gene>
    <name evidence="1" type="ORF">M9799_05270</name>
</gene>
<sequence length="70" mass="7357">MSQPVPSAPAASAADIDAYVRAAMALQGYDATLIPPAQVAEQFARIAAMAAALRLQPLARQDEAAYVFRP</sequence>
<dbReference type="Proteomes" id="UP001162800">
    <property type="component" value="Chromosome"/>
</dbReference>
<name>A0ABY6GCL2_9BURK</name>
<evidence type="ECO:0000313" key="2">
    <source>
        <dbReference type="Proteomes" id="UP001162800"/>
    </source>
</evidence>
<dbReference type="RefSeq" id="WP_231043486.1">
    <property type="nucleotide sequence ID" value="NZ_CP106881.1"/>
</dbReference>